<feature type="compositionally biased region" description="Basic and acidic residues" evidence="6">
    <location>
        <begin position="17"/>
        <end position="31"/>
    </location>
</feature>
<feature type="transmembrane region" description="Helical" evidence="7">
    <location>
        <begin position="665"/>
        <end position="686"/>
    </location>
</feature>
<dbReference type="PANTHER" id="PTHR23511:SF5">
    <property type="entry name" value="MAJOR FACILITATOR-TYPE TRANSPORTER HXNZ-RELATED"/>
    <property type="match status" value="1"/>
</dbReference>
<feature type="transmembrane region" description="Helical" evidence="7">
    <location>
        <begin position="239"/>
        <end position="260"/>
    </location>
</feature>
<feature type="transmembrane region" description="Helical" evidence="7">
    <location>
        <begin position="692"/>
        <end position="712"/>
    </location>
</feature>
<keyword evidence="11" id="KW-1185">Reference proteome</keyword>
<evidence type="ECO:0000259" key="9">
    <source>
        <dbReference type="PROSITE" id="PS51910"/>
    </source>
</evidence>
<feature type="transmembrane region" description="Helical" evidence="7">
    <location>
        <begin position="436"/>
        <end position="457"/>
    </location>
</feature>
<comment type="caution">
    <text evidence="10">The sequence shown here is derived from an EMBL/GenBank/DDBJ whole genome shotgun (WGS) entry which is preliminary data.</text>
</comment>
<reference evidence="10 11" key="1">
    <citation type="journal article" date="2019" name="PLoS ONE">
        <title>Comparative genome analysis indicates high evolutionary potential of pathogenicity genes in Colletotrichum tanaceti.</title>
        <authorList>
            <person name="Lelwala R.V."/>
            <person name="Korhonen P.K."/>
            <person name="Young N.D."/>
            <person name="Scott J.B."/>
            <person name="Ades P.A."/>
            <person name="Gasser R.B."/>
            <person name="Taylor P.W.J."/>
        </authorList>
    </citation>
    <scope>NUCLEOTIDE SEQUENCE [LARGE SCALE GENOMIC DNA]</scope>
    <source>
        <strain evidence="10">BRIP57314</strain>
    </source>
</reference>
<keyword evidence="5 7" id="KW-0472">Membrane</keyword>
<feature type="domain" description="Major facilitator superfamily (MFS) profile" evidence="8">
    <location>
        <begin position="74"/>
        <end position="583"/>
    </location>
</feature>
<feature type="transmembrane region" description="Helical" evidence="7">
    <location>
        <begin position="70"/>
        <end position="89"/>
    </location>
</feature>
<evidence type="ECO:0000256" key="3">
    <source>
        <dbReference type="ARBA" id="ARBA00022692"/>
    </source>
</evidence>
<feature type="transmembrane region" description="Helical" evidence="7">
    <location>
        <begin position="719"/>
        <end position="741"/>
    </location>
</feature>
<dbReference type="GO" id="GO:0016020">
    <property type="term" value="C:membrane"/>
    <property type="evidence" value="ECO:0007669"/>
    <property type="project" value="UniProtKB-SubCell"/>
</dbReference>
<dbReference type="PROSITE" id="PS51910">
    <property type="entry name" value="GH18_2"/>
    <property type="match status" value="1"/>
</dbReference>
<dbReference type="PANTHER" id="PTHR23511">
    <property type="entry name" value="SYNAPTIC VESICLE GLYCOPROTEIN 2"/>
    <property type="match status" value="1"/>
</dbReference>
<feature type="region of interest" description="Disordered" evidence="6">
    <location>
        <begin position="1"/>
        <end position="37"/>
    </location>
</feature>
<dbReference type="AlphaFoldDB" id="A0A4U6XR54"/>
<feature type="transmembrane region" description="Helical" evidence="7">
    <location>
        <begin position="408"/>
        <end position="429"/>
    </location>
</feature>
<dbReference type="Pfam" id="PF00704">
    <property type="entry name" value="Glyco_hydro_18"/>
    <property type="match status" value="1"/>
</dbReference>
<comment type="subcellular location">
    <subcellularLocation>
        <location evidence="1">Membrane</location>
        <topology evidence="1">Multi-pass membrane protein</topology>
    </subcellularLocation>
</comment>
<evidence type="ECO:0000256" key="6">
    <source>
        <dbReference type="SAM" id="MobiDB-lite"/>
    </source>
</evidence>
<protein>
    <submittedName>
        <fullName evidence="10">Putative MFS-type transporter PB1E7.08c</fullName>
    </submittedName>
</protein>
<keyword evidence="3 7" id="KW-0812">Transmembrane</keyword>
<feature type="domain" description="GH18" evidence="9">
    <location>
        <begin position="817"/>
        <end position="1096"/>
    </location>
</feature>
<dbReference type="SUPFAM" id="SSF103473">
    <property type="entry name" value="MFS general substrate transporter"/>
    <property type="match status" value="1"/>
</dbReference>
<evidence type="ECO:0000313" key="10">
    <source>
        <dbReference type="EMBL" id="TKW58355.1"/>
    </source>
</evidence>
<feature type="transmembrane region" description="Helical" evidence="7">
    <location>
        <begin position="139"/>
        <end position="160"/>
    </location>
</feature>
<dbReference type="Gene3D" id="3.20.20.80">
    <property type="entry name" value="Glycosidases"/>
    <property type="match status" value="1"/>
</dbReference>
<dbReference type="CDD" id="cd17316">
    <property type="entry name" value="MFS_SV2_like"/>
    <property type="match status" value="1"/>
</dbReference>
<dbReference type="EMBL" id="PJEX01000026">
    <property type="protein sequence ID" value="TKW58355.1"/>
    <property type="molecule type" value="Genomic_DNA"/>
</dbReference>
<feature type="transmembrane region" description="Helical" evidence="7">
    <location>
        <begin position="195"/>
        <end position="219"/>
    </location>
</feature>
<dbReference type="InterPro" id="IPR020846">
    <property type="entry name" value="MFS_dom"/>
</dbReference>
<sequence>MAAPSEKSVGKGAMETGLKRTPSDSVQHGEADSDADPAVRDFYTGAVNENYRMKSALIAKHLGEIGMGKFQWILFVVNGFGWIVDNFWSQGITAIRPPIGNEFADIARLSFSSVAYYVGLIVGASFWGTTADLVGRKPAFNATILYGGVFACAVAGVRNFTGFCVLWAVIGTAAGGNVPVDSVVFLEFVPQTHQWLLVSLSAWWNLGQVIVSLLAWVFLARFACPSTDAPCRMQDNMGWRYLMITLGVIAIAFGLIRIVAFKIPESPKFLISKGRDAEAVEAVNYIARYNGRPETLTLDMLRAVDRHCNAGSSEDDGVSSVAAPVEADVTPGGSKLSHVEILRESFRDYNADNYKKLFAGRKMAQHTSVTFLIWLTVGMAYPLYFAFIPSYLATKETYSANTSLDHTYMVYCIVSSAGVIGPIAAGFCVETRFGRRWMMAASAVMTGAFLFAYTAVGTEAADIGFQCATAILGNFEYAVMYAFTPESFPGPVRGTGTGVAATLLRVGGLVASFVSTLISNIIKPSKTQQPSSITIISAKMTGIDYYERLTTVCTLDNTRLLIPLAVSYIVGYLQYTYVIRLTLREGKGPMPFWMHSFYLAHDSTWSYLLGKAATQYGEHWFLRGTSTALFVWTMLEIWSIHRALTKEREASFASVLGKQPSFSSALTYAVALQLAMYSVVVLGIELMGRGCLIQWFCLTNVLIVLGPTHHYLRAGSRQGLSLGMCIVNIIGTIWTFTPFGFPVLIIPEIFDTPAYYAVGGVLTMYSVWDNDATFDRSTCASGWLTVRDIAIPQKSPISQSSAAYLAPMPPVPSQPLPRVITYYQTHHTPDGKPISILPLLTQPGISVTHVILAAIHINDDCDGLTLNDHAPDDPRFLTLWAELRVLQASGIKVLGMLGGAAQGSYGRLDGDEARFEEYYVPLRDMLRSRGLDGIDLDVEEAMSLGGVIRLIDRIRQDFGKDFIITLAPVAAALLNPDSNLSGFDYEALEVMRGREVAWYNAQFYCGWGDCSSPVMYEMILAKGWSPEKVVMGLVTNPENGGGWVPWEMLGAVLLTLRGRYARFGGVMGWEYFNSLPCGREKPWEWAMWMTKMLRADHTHHSPGPVQGTAPVDTSNPVAKEVKKHLVDEVDPDGPNSKDAPLPASFDYYSDTNWDDDDA</sequence>
<dbReference type="InterPro" id="IPR017853">
    <property type="entry name" value="GH"/>
</dbReference>
<evidence type="ECO:0000313" key="11">
    <source>
        <dbReference type="Proteomes" id="UP000310108"/>
    </source>
</evidence>
<dbReference type="GO" id="GO:0005975">
    <property type="term" value="P:carbohydrate metabolic process"/>
    <property type="evidence" value="ECO:0007669"/>
    <property type="project" value="InterPro"/>
</dbReference>
<dbReference type="OrthoDB" id="288590at2759"/>
<feature type="transmembrane region" description="Helical" evidence="7">
    <location>
        <begin position="166"/>
        <end position="188"/>
    </location>
</feature>
<dbReference type="Gene3D" id="1.20.1250.20">
    <property type="entry name" value="MFS general substrate transporter like domains"/>
    <property type="match status" value="1"/>
</dbReference>
<gene>
    <name evidence="10" type="ORF">CTA1_5172</name>
</gene>
<feature type="transmembrane region" description="Helical" evidence="7">
    <location>
        <begin position="620"/>
        <end position="644"/>
    </location>
</feature>
<evidence type="ECO:0000256" key="2">
    <source>
        <dbReference type="ARBA" id="ARBA00022448"/>
    </source>
</evidence>
<dbReference type="SUPFAM" id="SSF51445">
    <property type="entry name" value="(Trans)glycosidases"/>
    <property type="match status" value="1"/>
</dbReference>
<dbReference type="InterPro" id="IPR036259">
    <property type="entry name" value="MFS_trans_sf"/>
</dbReference>
<feature type="transmembrane region" description="Helical" evidence="7">
    <location>
        <begin position="503"/>
        <end position="522"/>
    </location>
</feature>
<evidence type="ECO:0000259" key="8">
    <source>
        <dbReference type="PROSITE" id="PS50850"/>
    </source>
</evidence>
<organism evidence="10 11">
    <name type="scientific">Colletotrichum tanaceti</name>
    <dbReference type="NCBI Taxonomy" id="1306861"/>
    <lineage>
        <taxon>Eukaryota</taxon>
        <taxon>Fungi</taxon>
        <taxon>Dikarya</taxon>
        <taxon>Ascomycota</taxon>
        <taxon>Pezizomycotina</taxon>
        <taxon>Sordariomycetes</taxon>
        <taxon>Hypocreomycetidae</taxon>
        <taxon>Glomerellales</taxon>
        <taxon>Glomerellaceae</taxon>
        <taxon>Colletotrichum</taxon>
        <taxon>Colletotrichum destructivum species complex</taxon>
    </lineage>
</organism>
<dbReference type="Proteomes" id="UP000310108">
    <property type="component" value="Unassembled WGS sequence"/>
</dbReference>
<feature type="transmembrane region" description="Helical" evidence="7">
    <location>
        <begin position="560"/>
        <end position="578"/>
    </location>
</feature>
<keyword evidence="2" id="KW-0813">Transport</keyword>
<dbReference type="Pfam" id="PF07690">
    <property type="entry name" value="MFS_1"/>
    <property type="match status" value="1"/>
</dbReference>
<dbReference type="PROSITE" id="PS50850">
    <property type="entry name" value="MFS"/>
    <property type="match status" value="1"/>
</dbReference>
<evidence type="ECO:0000256" key="1">
    <source>
        <dbReference type="ARBA" id="ARBA00004141"/>
    </source>
</evidence>
<proteinExistence type="predicted"/>
<keyword evidence="4 7" id="KW-1133">Transmembrane helix</keyword>
<accession>A0A4U6XR54</accession>
<feature type="transmembrane region" description="Helical" evidence="7">
    <location>
        <begin position="109"/>
        <end position="127"/>
    </location>
</feature>
<name>A0A4U6XR54_9PEZI</name>
<dbReference type="CDD" id="cd06546">
    <property type="entry name" value="GH18_CTS3_chitinase"/>
    <property type="match status" value="1"/>
</dbReference>
<dbReference type="InterPro" id="IPR011701">
    <property type="entry name" value="MFS"/>
</dbReference>
<dbReference type="InterPro" id="IPR001223">
    <property type="entry name" value="Glyco_hydro18_cat"/>
</dbReference>
<evidence type="ECO:0000256" key="4">
    <source>
        <dbReference type="ARBA" id="ARBA00022989"/>
    </source>
</evidence>
<dbReference type="GO" id="GO:0022857">
    <property type="term" value="F:transmembrane transporter activity"/>
    <property type="evidence" value="ECO:0007669"/>
    <property type="project" value="InterPro"/>
</dbReference>
<feature type="transmembrane region" description="Helical" evidence="7">
    <location>
        <begin position="369"/>
        <end position="388"/>
    </location>
</feature>
<evidence type="ECO:0000256" key="7">
    <source>
        <dbReference type="SAM" id="Phobius"/>
    </source>
</evidence>
<evidence type="ECO:0000256" key="5">
    <source>
        <dbReference type="ARBA" id="ARBA00023136"/>
    </source>
</evidence>
<feature type="region of interest" description="Disordered" evidence="6">
    <location>
        <begin position="1099"/>
        <end position="1158"/>
    </location>
</feature>